<name>A0A1Z5HUP6_9FIRM</name>
<comment type="caution">
    <text evidence="6">The sequence shown here is derived from an EMBL/GenBank/DDBJ whole genome shotgun (WGS) entry which is preliminary data.</text>
</comment>
<feature type="domain" description="Zinc finger DksA/TraR C4-type" evidence="4">
    <location>
        <begin position="138"/>
        <end position="169"/>
    </location>
</feature>
<evidence type="ECO:0000313" key="6">
    <source>
        <dbReference type="EMBL" id="GAW93051.1"/>
    </source>
</evidence>
<dbReference type="Pfam" id="PF02663">
    <property type="entry name" value="FmdE"/>
    <property type="match status" value="1"/>
</dbReference>
<protein>
    <submittedName>
        <fullName evidence="6">Formylmethanofuran dehydrogenase subunit E</fullName>
    </submittedName>
</protein>
<dbReference type="InterPro" id="IPR000962">
    <property type="entry name" value="Znf_DskA_TraR"/>
</dbReference>
<feature type="domain" description="Formylmethanofuran dehydrogenase subunit E" evidence="5">
    <location>
        <begin position="14"/>
        <end position="123"/>
    </location>
</feature>
<sequence>MEIKNANWDKAISFHGHACPGLAIGYRASMLALEKLGVKRSSDEELVAIVENNSCSVDAIQVILGCSFGKGNLLFRDFGKQVFIIGNRNGEQALRVALRYGALRGGSREARIEYILEAPEEQLFNISWVEERLPQPARIYPTVQCSVCGEGVMEPRARLRESKVICIPCLKQQS</sequence>
<dbReference type="PANTHER" id="PTHR39418:SF1">
    <property type="entry name" value="DEHYDROGENASE"/>
    <property type="match status" value="1"/>
</dbReference>
<organism evidence="6 7">
    <name type="scientific">Calderihabitans maritimus</name>
    <dbReference type="NCBI Taxonomy" id="1246530"/>
    <lineage>
        <taxon>Bacteria</taxon>
        <taxon>Bacillati</taxon>
        <taxon>Bacillota</taxon>
        <taxon>Clostridia</taxon>
        <taxon>Neomoorellales</taxon>
        <taxon>Calderihabitantaceae</taxon>
        <taxon>Calderihabitans</taxon>
    </lineage>
</organism>
<evidence type="ECO:0000256" key="3">
    <source>
        <dbReference type="ARBA" id="ARBA00022833"/>
    </source>
</evidence>
<dbReference type="InterPro" id="IPR003814">
    <property type="entry name" value="FmdEsu_dom"/>
</dbReference>
<evidence type="ECO:0000256" key="2">
    <source>
        <dbReference type="ARBA" id="ARBA00022771"/>
    </source>
</evidence>
<dbReference type="EMBL" id="BDGJ01000111">
    <property type="protein sequence ID" value="GAW93051.1"/>
    <property type="molecule type" value="Genomic_DNA"/>
</dbReference>
<dbReference type="RefSeq" id="WP_238134265.1">
    <property type="nucleotide sequence ID" value="NZ_BDGJ01000111.1"/>
</dbReference>
<evidence type="ECO:0000256" key="1">
    <source>
        <dbReference type="ARBA" id="ARBA00022723"/>
    </source>
</evidence>
<dbReference type="Gene3D" id="3.30.1330.130">
    <property type="match status" value="1"/>
</dbReference>
<evidence type="ECO:0000259" key="5">
    <source>
        <dbReference type="Pfam" id="PF02663"/>
    </source>
</evidence>
<keyword evidence="7" id="KW-1185">Reference proteome</keyword>
<dbReference type="Pfam" id="PF01258">
    <property type="entry name" value="zf-dskA_traR"/>
    <property type="match status" value="1"/>
</dbReference>
<dbReference type="PANTHER" id="PTHR39418">
    <property type="entry name" value="DEHYDROGENASE-RELATED"/>
    <property type="match status" value="1"/>
</dbReference>
<proteinExistence type="predicted"/>
<dbReference type="InterPro" id="IPR026328">
    <property type="entry name" value="FmdE"/>
</dbReference>
<keyword evidence="1" id="KW-0479">Metal-binding</keyword>
<keyword evidence="2" id="KW-0863">Zinc-finger</keyword>
<evidence type="ECO:0000259" key="4">
    <source>
        <dbReference type="Pfam" id="PF01258"/>
    </source>
</evidence>
<dbReference type="Proteomes" id="UP000197032">
    <property type="component" value="Unassembled WGS sequence"/>
</dbReference>
<dbReference type="InterPro" id="IPR053194">
    <property type="entry name" value="tRNA_methyltr_O"/>
</dbReference>
<dbReference type="AlphaFoldDB" id="A0A1Z5HUP6"/>
<gene>
    <name evidence="6" type="ORF">KKC1_21920</name>
</gene>
<accession>A0A1Z5HUP6</accession>
<dbReference type="PIRSF" id="PIRSF006578">
    <property type="entry name" value="FwdE"/>
    <property type="match status" value="1"/>
</dbReference>
<evidence type="ECO:0000313" key="7">
    <source>
        <dbReference type="Proteomes" id="UP000197032"/>
    </source>
</evidence>
<dbReference type="SUPFAM" id="SSF143555">
    <property type="entry name" value="FwdE-like"/>
    <property type="match status" value="1"/>
</dbReference>
<reference evidence="7" key="1">
    <citation type="journal article" date="2017" name="Appl. Environ. Microbiol.">
        <title>Genomic Analysis of Calderihabitans maritimus KKC1, a Thermophilic, Hydrogenogenic, Carboxydotrophic Bacterium Isolated from Marine Sediment.</title>
        <authorList>
            <person name="Omae K."/>
            <person name="Yoneda Y."/>
            <person name="Fukuyama Y."/>
            <person name="Yoshida T."/>
            <person name="Sako Y."/>
        </authorList>
    </citation>
    <scope>NUCLEOTIDE SEQUENCE [LARGE SCALE GENOMIC DNA]</scope>
    <source>
        <strain evidence="7">KKC1</strain>
    </source>
</reference>
<keyword evidence="3" id="KW-0862">Zinc</keyword>
<dbReference type="GO" id="GO:0008270">
    <property type="term" value="F:zinc ion binding"/>
    <property type="evidence" value="ECO:0007669"/>
    <property type="project" value="UniProtKB-KW"/>
</dbReference>